<evidence type="ECO:0000256" key="8">
    <source>
        <dbReference type="HAMAP-Rule" id="MF_01024"/>
    </source>
</evidence>
<feature type="binding site" evidence="8">
    <location>
        <position position="324"/>
    </location>
    <ligand>
        <name>substrate</name>
    </ligand>
</feature>
<comment type="cofactor">
    <cofactor evidence="8">
        <name>Zn(2+)</name>
        <dbReference type="ChEBI" id="CHEBI:29105"/>
    </cofactor>
    <text evidence="8">Binds 1 zinc ion per subunit.</text>
</comment>
<feature type="binding site" evidence="8">
    <location>
        <position position="357"/>
    </location>
    <ligand>
        <name>substrate</name>
    </ligand>
</feature>
<keyword evidence="8" id="KW-0028">Amino-acid biosynthesis</keyword>
<keyword evidence="5 8" id="KW-0862">Zinc</keyword>
<keyword evidence="4 8" id="KW-0479">Metal-binding</keyword>
<feature type="binding site" evidence="8">
    <location>
        <position position="254"/>
    </location>
    <ligand>
        <name>substrate</name>
    </ligand>
</feature>
<dbReference type="HAMAP" id="MF_01024">
    <property type="entry name" value="HisD"/>
    <property type="match status" value="1"/>
</dbReference>
<accession>A0ABR6WXN4</accession>
<name>A0ABR6WXN4_9FIRM</name>
<feature type="binding site" evidence="8">
    <location>
        <position position="411"/>
    </location>
    <ligand>
        <name>substrate</name>
    </ligand>
</feature>
<protein>
    <recommendedName>
        <fullName evidence="3 8">Histidinol dehydrogenase</fullName>
        <shortName evidence="8">HDH</shortName>
        <ecNumber evidence="3 8">1.1.1.23</ecNumber>
    </recommendedName>
</protein>
<comment type="caution">
    <text evidence="11">The sequence shown here is derived from an EMBL/GenBank/DDBJ whole genome shotgun (WGS) entry which is preliminary data.</text>
</comment>
<dbReference type="PIRSF" id="PIRSF000099">
    <property type="entry name" value="Histidinol_dh"/>
    <property type="match status" value="1"/>
</dbReference>
<dbReference type="SUPFAM" id="SSF53720">
    <property type="entry name" value="ALDH-like"/>
    <property type="match status" value="1"/>
</dbReference>
<dbReference type="Gene3D" id="3.40.50.1980">
    <property type="entry name" value="Nitrogenase molybdenum iron protein domain"/>
    <property type="match status" value="2"/>
</dbReference>
<keyword evidence="12" id="KW-1185">Reference proteome</keyword>
<evidence type="ECO:0000256" key="3">
    <source>
        <dbReference type="ARBA" id="ARBA00012965"/>
    </source>
</evidence>
<dbReference type="InterPro" id="IPR022695">
    <property type="entry name" value="Histidinol_DH_monofunct"/>
</dbReference>
<feature type="active site" description="Proton acceptor" evidence="8">
    <location>
        <position position="323"/>
    </location>
</feature>
<evidence type="ECO:0000313" key="11">
    <source>
        <dbReference type="EMBL" id="MBC3805372.1"/>
    </source>
</evidence>
<sequence>MKTVIYDKNKDLEKLLKRNDDARDDIRNAVLEIIKGVKTDGNAALLYYTQTLDHCELTQLQVTEAEIQEAFDSVPDSLLDIIREAAGNIRAFHEKQLETTWTYEPKPGVVLGQHITPIGRVGLYVPGGKATYPSTVLMDAIPALVAGVESLVMVTPPGRDGKINPNILAAAKIAGVQEIYKIGGAQAIAALAYGTETIKPVNKIVGPGNIYVATAKKEVFGKVDIDMIAGPSEVLIIADEHANPVYAAADLLSQAEHDEMAMPILVTTSEDLGKQVIAEVYRQIEADLGRKDIARKSVDDFGFVFIVNDLDEAFELSNQIAPEHLELLIENPMSALEKVKNAGAIFMGAYTPEPLGDYFAGPNHTLPTSGTAKFSSPLGVYDFIKKSSILSYDQRCLGDVYQKIAAFARSEGLDAHAKAVERRFEN</sequence>
<dbReference type="EMBL" id="WJBC01000026">
    <property type="protein sequence ID" value="MBC3805372.1"/>
    <property type="molecule type" value="Genomic_DNA"/>
</dbReference>
<feature type="binding site" evidence="8">
    <location>
        <position position="232"/>
    </location>
    <ligand>
        <name>substrate</name>
    </ligand>
</feature>
<reference evidence="11 12" key="1">
    <citation type="journal article" date="2020" name="mSystems">
        <title>Defining Genomic and Predicted Metabolic Features of the Acetobacterium Genus.</title>
        <authorList>
            <person name="Ross D.E."/>
            <person name="Marshall C.W."/>
            <person name="Gulliver D."/>
            <person name="May H.D."/>
            <person name="Norman R.S."/>
        </authorList>
    </citation>
    <scope>NUCLEOTIDE SEQUENCE [LARGE SCALE GENOMIC DNA]</scope>
    <source>
        <strain evidence="11 12">DSM 8238</strain>
    </source>
</reference>
<evidence type="ECO:0000256" key="2">
    <source>
        <dbReference type="ARBA" id="ARBA00010178"/>
    </source>
</evidence>
<feature type="binding site" evidence="8">
    <location>
        <position position="257"/>
    </location>
    <ligand>
        <name>substrate</name>
    </ligand>
</feature>
<dbReference type="InterPro" id="IPR001692">
    <property type="entry name" value="Histidinol_DH_CS"/>
</dbReference>
<evidence type="ECO:0000313" key="12">
    <source>
        <dbReference type="Proteomes" id="UP000603234"/>
    </source>
</evidence>
<dbReference type="Gene3D" id="1.20.5.1300">
    <property type="match status" value="1"/>
</dbReference>
<dbReference type="CDD" id="cd06572">
    <property type="entry name" value="Histidinol_dh"/>
    <property type="match status" value="1"/>
</dbReference>
<evidence type="ECO:0000256" key="9">
    <source>
        <dbReference type="PIRNR" id="PIRNR000099"/>
    </source>
</evidence>
<organism evidence="11 12">
    <name type="scientific">Acetobacterium fimetarium</name>
    <dbReference type="NCBI Taxonomy" id="52691"/>
    <lineage>
        <taxon>Bacteria</taxon>
        <taxon>Bacillati</taxon>
        <taxon>Bacillota</taxon>
        <taxon>Clostridia</taxon>
        <taxon>Eubacteriales</taxon>
        <taxon>Eubacteriaceae</taxon>
        <taxon>Acetobacterium</taxon>
    </lineage>
</organism>
<feature type="binding site" evidence="8">
    <location>
        <position position="357"/>
    </location>
    <ligand>
        <name>Zn(2+)</name>
        <dbReference type="ChEBI" id="CHEBI:29105"/>
    </ligand>
</feature>
<keyword evidence="8" id="KW-0520">NAD</keyword>
<dbReference type="PANTHER" id="PTHR21256">
    <property type="entry name" value="HISTIDINOL DEHYDROGENASE HDH"/>
    <property type="match status" value="1"/>
</dbReference>
<comment type="function">
    <text evidence="1 8">Catalyzes the sequential NAD-dependent oxidations of L-histidinol to L-histidinaldehyde and then to L-histidine.</text>
</comment>
<dbReference type="InterPro" id="IPR012131">
    <property type="entry name" value="Hstdl_DH"/>
</dbReference>
<dbReference type="PANTHER" id="PTHR21256:SF2">
    <property type="entry name" value="HISTIDINE BIOSYNTHESIS TRIFUNCTIONAL PROTEIN"/>
    <property type="match status" value="1"/>
</dbReference>
<keyword evidence="8" id="KW-0368">Histidine biosynthesis</keyword>
<comment type="catalytic activity">
    <reaction evidence="7 8">
        <text>L-histidinol + 2 NAD(+) + H2O = L-histidine + 2 NADH + 3 H(+)</text>
        <dbReference type="Rhea" id="RHEA:20641"/>
        <dbReference type="ChEBI" id="CHEBI:15377"/>
        <dbReference type="ChEBI" id="CHEBI:15378"/>
        <dbReference type="ChEBI" id="CHEBI:57540"/>
        <dbReference type="ChEBI" id="CHEBI:57595"/>
        <dbReference type="ChEBI" id="CHEBI:57699"/>
        <dbReference type="ChEBI" id="CHEBI:57945"/>
        <dbReference type="EC" id="1.1.1.23"/>
    </reaction>
</comment>
<dbReference type="InterPro" id="IPR016161">
    <property type="entry name" value="Ald_DH/histidinol_DH"/>
</dbReference>
<dbReference type="Proteomes" id="UP000603234">
    <property type="component" value="Unassembled WGS sequence"/>
</dbReference>
<feature type="binding site" evidence="8">
    <location>
        <position position="416"/>
    </location>
    <ligand>
        <name>substrate</name>
    </ligand>
</feature>
<feature type="binding site" evidence="8">
    <location>
        <position position="254"/>
    </location>
    <ligand>
        <name>Zn(2+)</name>
        <dbReference type="ChEBI" id="CHEBI:29105"/>
    </ligand>
</feature>
<dbReference type="Pfam" id="PF00815">
    <property type="entry name" value="Histidinol_dh"/>
    <property type="match status" value="1"/>
</dbReference>
<feature type="binding site" evidence="8">
    <location>
        <position position="257"/>
    </location>
    <ligand>
        <name>Zn(2+)</name>
        <dbReference type="ChEBI" id="CHEBI:29105"/>
    </ligand>
</feature>
<comment type="similarity">
    <text evidence="2 8 9 10">Belongs to the histidinol dehydrogenase family.</text>
</comment>
<dbReference type="RefSeq" id="WP_186843262.1">
    <property type="nucleotide sequence ID" value="NZ_WJBC01000026.1"/>
</dbReference>
<dbReference type="NCBIfam" id="TIGR00069">
    <property type="entry name" value="hisD"/>
    <property type="match status" value="1"/>
</dbReference>
<feature type="binding site" evidence="8">
    <location>
        <position position="186"/>
    </location>
    <ligand>
        <name>NAD(+)</name>
        <dbReference type="ChEBI" id="CHEBI:57540"/>
    </ligand>
</feature>
<keyword evidence="6 8" id="KW-0560">Oxidoreductase</keyword>
<gene>
    <name evidence="8 11" type="primary">hisD</name>
    <name evidence="11" type="ORF">GH808_13190</name>
</gene>
<dbReference type="GO" id="GO:0004399">
    <property type="term" value="F:histidinol dehydrogenase activity"/>
    <property type="evidence" value="ECO:0007669"/>
    <property type="project" value="UniProtKB-EC"/>
</dbReference>
<feature type="active site" description="Proton acceptor" evidence="8">
    <location>
        <position position="324"/>
    </location>
</feature>
<dbReference type="PROSITE" id="PS00611">
    <property type="entry name" value="HISOL_DEHYDROGENASE"/>
    <property type="match status" value="1"/>
</dbReference>
<feature type="binding site" evidence="8">
    <location>
        <position position="416"/>
    </location>
    <ligand>
        <name>Zn(2+)</name>
        <dbReference type="ChEBI" id="CHEBI:29105"/>
    </ligand>
</feature>
<dbReference type="EC" id="1.1.1.23" evidence="3 8"/>
<evidence type="ECO:0000256" key="10">
    <source>
        <dbReference type="RuleBase" id="RU004175"/>
    </source>
</evidence>
<evidence type="ECO:0000256" key="6">
    <source>
        <dbReference type="ARBA" id="ARBA00023002"/>
    </source>
</evidence>
<comment type="pathway">
    <text evidence="8">Amino-acid biosynthesis; L-histidine biosynthesis; L-histidine from 5-phospho-alpha-D-ribose 1-diphosphate: step 9/9.</text>
</comment>
<evidence type="ECO:0000256" key="7">
    <source>
        <dbReference type="ARBA" id="ARBA00049489"/>
    </source>
</evidence>
<feature type="binding site" evidence="8">
    <location>
        <position position="124"/>
    </location>
    <ligand>
        <name>NAD(+)</name>
        <dbReference type="ChEBI" id="CHEBI:57540"/>
    </ligand>
</feature>
<evidence type="ECO:0000256" key="1">
    <source>
        <dbReference type="ARBA" id="ARBA00003850"/>
    </source>
</evidence>
<evidence type="ECO:0000256" key="4">
    <source>
        <dbReference type="ARBA" id="ARBA00022723"/>
    </source>
</evidence>
<proteinExistence type="inferred from homology"/>
<evidence type="ECO:0000256" key="5">
    <source>
        <dbReference type="ARBA" id="ARBA00022833"/>
    </source>
</evidence>
<dbReference type="PRINTS" id="PR00083">
    <property type="entry name" value="HOLDHDRGNASE"/>
</dbReference>
<feature type="binding site" evidence="8">
    <location>
        <position position="209"/>
    </location>
    <ligand>
        <name>NAD(+)</name>
        <dbReference type="ChEBI" id="CHEBI:57540"/>
    </ligand>
</feature>